<evidence type="ECO:0000313" key="6">
    <source>
        <dbReference type="Proteomes" id="UP000663829"/>
    </source>
</evidence>
<dbReference type="Proteomes" id="UP000677228">
    <property type="component" value="Unassembled WGS sequence"/>
</dbReference>
<dbReference type="PANTHER" id="PTHR43138:SF1">
    <property type="entry name" value="N-ACETYLTRANSFERASE ACA1"/>
    <property type="match status" value="1"/>
</dbReference>
<name>A0A815R913_9BILA</name>
<dbReference type="Gene3D" id="3.40.630.30">
    <property type="match status" value="1"/>
</dbReference>
<feature type="domain" description="N-acetyltransferase" evidence="1">
    <location>
        <begin position="84"/>
        <end position="241"/>
    </location>
</feature>
<proteinExistence type="predicted"/>
<dbReference type="EMBL" id="CAJOBA010048711">
    <property type="protein sequence ID" value="CAF4215612.1"/>
    <property type="molecule type" value="Genomic_DNA"/>
</dbReference>
<evidence type="ECO:0000259" key="1">
    <source>
        <dbReference type="PROSITE" id="PS51186"/>
    </source>
</evidence>
<dbReference type="CDD" id="cd04301">
    <property type="entry name" value="NAT_SF"/>
    <property type="match status" value="1"/>
</dbReference>
<evidence type="ECO:0000313" key="2">
    <source>
        <dbReference type="EMBL" id="CAF1411855.1"/>
    </source>
</evidence>
<evidence type="ECO:0000313" key="3">
    <source>
        <dbReference type="EMBL" id="CAF1473636.1"/>
    </source>
</evidence>
<dbReference type="EMBL" id="CAJNOQ010020683">
    <property type="protein sequence ID" value="CAF1473636.1"/>
    <property type="molecule type" value="Genomic_DNA"/>
</dbReference>
<keyword evidence="6" id="KW-1185">Reference proteome</keyword>
<dbReference type="InterPro" id="IPR000182">
    <property type="entry name" value="GNAT_dom"/>
</dbReference>
<dbReference type="InterPro" id="IPR016181">
    <property type="entry name" value="Acyl_CoA_acyltransferase"/>
</dbReference>
<dbReference type="PANTHER" id="PTHR43138">
    <property type="entry name" value="ACETYLTRANSFERASE, GNAT FAMILY"/>
    <property type="match status" value="1"/>
</dbReference>
<reference evidence="3" key="1">
    <citation type="submission" date="2021-02" db="EMBL/GenBank/DDBJ databases">
        <authorList>
            <person name="Nowell W R."/>
        </authorList>
    </citation>
    <scope>NUCLEOTIDE SEQUENCE</scope>
</reference>
<organism evidence="3 6">
    <name type="scientific">Didymodactylos carnosus</name>
    <dbReference type="NCBI Taxonomy" id="1234261"/>
    <lineage>
        <taxon>Eukaryota</taxon>
        <taxon>Metazoa</taxon>
        <taxon>Spiralia</taxon>
        <taxon>Gnathifera</taxon>
        <taxon>Rotifera</taxon>
        <taxon>Eurotatoria</taxon>
        <taxon>Bdelloidea</taxon>
        <taxon>Philodinida</taxon>
        <taxon>Philodinidae</taxon>
        <taxon>Didymodactylos</taxon>
    </lineage>
</organism>
<evidence type="ECO:0000313" key="4">
    <source>
        <dbReference type="EMBL" id="CAF4215612.1"/>
    </source>
</evidence>
<evidence type="ECO:0000313" key="5">
    <source>
        <dbReference type="EMBL" id="CAF4340468.1"/>
    </source>
</evidence>
<gene>
    <name evidence="3" type="ORF">GPM918_LOCUS35555</name>
    <name evidence="2" type="ORF">OVA965_LOCUS33398</name>
    <name evidence="5" type="ORF">SRO942_LOCUS36271</name>
    <name evidence="4" type="ORF">TMI583_LOCUS34286</name>
</gene>
<dbReference type="EMBL" id="CAJOBC010086151">
    <property type="protein sequence ID" value="CAF4340468.1"/>
    <property type="molecule type" value="Genomic_DNA"/>
</dbReference>
<accession>A0A815R913</accession>
<protein>
    <recommendedName>
        <fullName evidence="1">N-acetyltransferase domain-containing protein</fullName>
    </recommendedName>
</protein>
<dbReference type="EMBL" id="CAJNOK010026967">
    <property type="protein sequence ID" value="CAF1411855.1"/>
    <property type="molecule type" value="Genomic_DNA"/>
</dbReference>
<dbReference type="Pfam" id="PF00583">
    <property type="entry name" value="Acetyltransf_1"/>
    <property type="match status" value="1"/>
</dbReference>
<dbReference type="Proteomes" id="UP000663829">
    <property type="component" value="Unassembled WGS sequence"/>
</dbReference>
<comment type="caution">
    <text evidence="3">The sequence shown here is derived from an EMBL/GenBank/DDBJ whole genome shotgun (WGS) entry which is preliminary data.</text>
</comment>
<dbReference type="Proteomes" id="UP000681722">
    <property type="component" value="Unassembled WGS sequence"/>
</dbReference>
<dbReference type="Proteomes" id="UP000682733">
    <property type="component" value="Unassembled WGS sequence"/>
</dbReference>
<dbReference type="SUPFAM" id="SSF55729">
    <property type="entry name" value="Acyl-CoA N-acyltransferases (Nat)"/>
    <property type="match status" value="1"/>
</dbReference>
<dbReference type="PROSITE" id="PS51186">
    <property type="entry name" value="GNAT"/>
    <property type="match status" value="1"/>
</dbReference>
<dbReference type="OrthoDB" id="10264707at2759"/>
<sequence>MIHMRGPTRIADRIGMIHLLWLVPKDRYNKFRTSLMSSAYGKIDRPKDYNATELDRLIPIETTTKYNKLVSVHSLTSLLREQNINESKLISYLQHLLNNEIKLGNTYPQKNILNLSEFVNYFLSGDVFIVVNSGKIRFNELENSLEENVLGTFYIKPNFPGRCSHICNGGFITAPGHRNQGIGKIMALAFIQFAPLLGYKASMFNLVFVNNTPSVRLWKSLGFKEIGRIPNAGRLLIRNEEMEGTTTEQREEFVDAIMYYYSFI</sequence>
<dbReference type="InterPro" id="IPR052742">
    <property type="entry name" value="Mito_N-acetyltransferase"/>
</dbReference>
<dbReference type="AlphaFoldDB" id="A0A815R913"/>
<dbReference type="GO" id="GO:0005634">
    <property type="term" value="C:nucleus"/>
    <property type="evidence" value="ECO:0007669"/>
    <property type="project" value="TreeGrafter"/>
</dbReference>
<dbReference type="GO" id="GO:0016747">
    <property type="term" value="F:acyltransferase activity, transferring groups other than amino-acyl groups"/>
    <property type="evidence" value="ECO:0007669"/>
    <property type="project" value="InterPro"/>
</dbReference>